<dbReference type="InterPro" id="IPR029063">
    <property type="entry name" value="SAM-dependent_MTases_sf"/>
</dbReference>
<dbReference type="GO" id="GO:0032259">
    <property type="term" value="P:methylation"/>
    <property type="evidence" value="ECO:0007669"/>
    <property type="project" value="UniProtKB-KW"/>
</dbReference>
<dbReference type="STRING" id="1423783.FC50_GL001581"/>
<organism evidence="1 2">
    <name type="scientific">Lacticaseibacillus pantheris DSM 15945 = JCM 12539 = NBRC 106106</name>
    <dbReference type="NCBI Taxonomy" id="1423783"/>
    <lineage>
        <taxon>Bacteria</taxon>
        <taxon>Bacillati</taxon>
        <taxon>Bacillota</taxon>
        <taxon>Bacilli</taxon>
        <taxon>Lactobacillales</taxon>
        <taxon>Lactobacillaceae</taxon>
        <taxon>Lacticaseibacillus</taxon>
    </lineage>
</organism>
<keyword evidence="1" id="KW-0489">Methyltransferase</keyword>
<evidence type="ECO:0000313" key="2">
    <source>
        <dbReference type="Proteomes" id="UP000051922"/>
    </source>
</evidence>
<dbReference type="EMBL" id="AZFJ01000052">
    <property type="protein sequence ID" value="KRL85419.1"/>
    <property type="molecule type" value="Genomic_DNA"/>
</dbReference>
<keyword evidence="1" id="KW-0808">Transferase</keyword>
<dbReference type="PANTHER" id="PTHR38451:SF1">
    <property type="entry name" value="TRNA (ADENINE(22)-N(1))-METHYLTRANSFERASE"/>
    <property type="match status" value="1"/>
</dbReference>
<dbReference type="AlphaFoldDB" id="A0A0R1U6D4"/>
<dbReference type="PIRSF" id="PIRSF018637">
    <property type="entry name" value="TrmK"/>
    <property type="match status" value="1"/>
</dbReference>
<dbReference type="Pfam" id="PF04816">
    <property type="entry name" value="TrmK"/>
    <property type="match status" value="1"/>
</dbReference>
<protein>
    <submittedName>
        <fullName evidence="1">SAM-dependent methyltransferase</fullName>
    </submittedName>
</protein>
<dbReference type="PANTHER" id="PTHR38451">
    <property type="entry name" value="TRNA (ADENINE(22)-N(1))-METHYLTRANSFERASE"/>
    <property type="match status" value="1"/>
</dbReference>
<gene>
    <name evidence="1" type="ORF">FC50_GL001581</name>
</gene>
<dbReference type="OrthoDB" id="5881184at2"/>
<dbReference type="InterPro" id="IPR006901">
    <property type="entry name" value="TrmK"/>
</dbReference>
<reference evidence="1 2" key="1">
    <citation type="journal article" date="2015" name="Genome Announc.">
        <title>Expanding the biotechnology potential of lactobacilli through comparative genomics of 213 strains and associated genera.</title>
        <authorList>
            <person name="Sun Z."/>
            <person name="Harris H.M."/>
            <person name="McCann A."/>
            <person name="Guo C."/>
            <person name="Argimon S."/>
            <person name="Zhang W."/>
            <person name="Yang X."/>
            <person name="Jeffery I.B."/>
            <person name="Cooney J.C."/>
            <person name="Kagawa T.F."/>
            <person name="Liu W."/>
            <person name="Song Y."/>
            <person name="Salvetti E."/>
            <person name="Wrobel A."/>
            <person name="Rasinkangas P."/>
            <person name="Parkhill J."/>
            <person name="Rea M.C."/>
            <person name="O'Sullivan O."/>
            <person name="Ritari J."/>
            <person name="Douillard F.P."/>
            <person name="Paul Ross R."/>
            <person name="Yang R."/>
            <person name="Briner A.E."/>
            <person name="Felis G.E."/>
            <person name="de Vos W.M."/>
            <person name="Barrangou R."/>
            <person name="Klaenhammer T.R."/>
            <person name="Caufield P.W."/>
            <person name="Cui Y."/>
            <person name="Zhang H."/>
            <person name="O'Toole P.W."/>
        </authorList>
    </citation>
    <scope>NUCLEOTIDE SEQUENCE [LARGE SCALE GENOMIC DNA]</scope>
    <source>
        <strain evidence="1 2">DSM 15945</strain>
    </source>
</reference>
<comment type="caution">
    <text evidence="1">The sequence shown here is derived from an EMBL/GenBank/DDBJ whole genome shotgun (WGS) entry which is preliminary data.</text>
</comment>
<name>A0A0R1U6D4_9LACO</name>
<dbReference type="SUPFAM" id="SSF53335">
    <property type="entry name" value="S-adenosyl-L-methionine-dependent methyltransferases"/>
    <property type="match status" value="1"/>
</dbReference>
<dbReference type="Gene3D" id="1.10.287.1890">
    <property type="match status" value="1"/>
</dbReference>
<dbReference type="Proteomes" id="UP000051922">
    <property type="component" value="Unassembled WGS sequence"/>
</dbReference>
<dbReference type="GO" id="GO:0160105">
    <property type="term" value="F:tRNA (adenine(22)-N1)-methyltransferase activity"/>
    <property type="evidence" value="ECO:0007669"/>
    <property type="project" value="InterPro"/>
</dbReference>
<dbReference type="RefSeq" id="WP_054651105.1">
    <property type="nucleotide sequence ID" value="NZ_BBAI01000034.1"/>
</dbReference>
<evidence type="ECO:0000313" key="1">
    <source>
        <dbReference type="EMBL" id="KRL85419.1"/>
    </source>
</evidence>
<sequence>MTSNQVHLSKRLAAIAAYIDSDSRVADIGTDHALLPIALIQEQRASFVVASDIGAGPVGIARDNVAQHGLTGTQIEVRQGDGLAGIRLNDGIDTVVIAGMGGELIARILTAGQSHLDGTETLILSPHRDEYLVRQWLVDHQCAILGETILTDEGHTYEIIEVGQSQPAVGYDAADILCGPFLRRERNATFIDKWTRRERKLQHIIDSMSAAKHPVTEQLEAARQELQIIREVLA</sequence>
<proteinExistence type="predicted"/>
<accession>A0A0R1U6D4</accession>
<dbReference type="PATRIC" id="fig|1423783.4.peg.1623"/>
<keyword evidence="2" id="KW-1185">Reference proteome</keyword>
<dbReference type="Gene3D" id="3.40.50.150">
    <property type="entry name" value="Vaccinia Virus protein VP39"/>
    <property type="match status" value="1"/>
</dbReference>